<comment type="caution">
    <text evidence="2">The sequence shown here is derived from an EMBL/GenBank/DDBJ whole genome shotgun (WGS) entry which is preliminary data.</text>
</comment>
<feature type="compositionally biased region" description="Basic and acidic residues" evidence="1">
    <location>
        <begin position="31"/>
        <end position="41"/>
    </location>
</feature>
<organism evidence="2 3">
    <name type="scientific">Pleurodeles waltl</name>
    <name type="common">Iberian ribbed newt</name>
    <dbReference type="NCBI Taxonomy" id="8319"/>
    <lineage>
        <taxon>Eukaryota</taxon>
        <taxon>Metazoa</taxon>
        <taxon>Chordata</taxon>
        <taxon>Craniata</taxon>
        <taxon>Vertebrata</taxon>
        <taxon>Euteleostomi</taxon>
        <taxon>Amphibia</taxon>
        <taxon>Batrachia</taxon>
        <taxon>Caudata</taxon>
        <taxon>Salamandroidea</taxon>
        <taxon>Salamandridae</taxon>
        <taxon>Pleurodelinae</taxon>
        <taxon>Pleurodeles</taxon>
    </lineage>
</organism>
<gene>
    <name evidence="2" type="ORF">NDU88_006121</name>
</gene>
<evidence type="ECO:0000256" key="1">
    <source>
        <dbReference type="SAM" id="MobiDB-lite"/>
    </source>
</evidence>
<proteinExistence type="predicted"/>
<dbReference type="EMBL" id="JANPWB010000008">
    <property type="protein sequence ID" value="KAJ1165704.1"/>
    <property type="molecule type" value="Genomic_DNA"/>
</dbReference>
<feature type="region of interest" description="Disordered" evidence="1">
    <location>
        <begin position="1"/>
        <end position="60"/>
    </location>
</feature>
<dbReference type="AlphaFoldDB" id="A0AAV7SNP0"/>
<accession>A0AAV7SNP0</accession>
<protein>
    <submittedName>
        <fullName evidence="2">Uncharacterized protein</fullName>
    </submittedName>
</protein>
<keyword evidence="3" id="KW-1185">Reference proteome</keyword>
<name>A0AAV7SNP0_PLEWA</name>
<dbReference type="Proteomes" id="UP001066276">
    <property type="component" value="Chromosome 4_2"/>
</dbReference>
<evidence type="ECO:0000313" key="2">
    <source>
        <dbReference type="EMBL" id="KAJ1165704.1"/>
    </source>
</evidence>
<sequence>MLPEEERTWRRKRTAEGEMVRIRRPKRQRRAAQERKEEQRRNRPTQSDFGEVDGPAASQEGRGLLRYVTTCVVIWCQY</sequence>
<evidence type="ECO:0000313" key="3">
    <source>
        <dbReference type="Proteomes" id="UP001066276"/>
    </source>
</evidence>
<reference evidence="2" key="1">
    <citation type="journal article" date="2022" name="bioRxiv">
        <title>Sequencing and chromosome-scale assembly of the giantPleurodeles waltlgenome.</title>
        <authorList>
            <person name="Brown T."/>
            <person name="Elewa A."/>
            <person name="Iarovenko S."/>
            <person name="Subramanian E."/>
            <person name="Araus A.J."/>
            <person name="Petzold A."/>
            <person name="Susuki M."/>
            <person name="Suzuki K.-i.T."/>
            <person name="Hayashi T."/>
            <person name="Toyoda A."/>
            <person name="Oliveira C."/>
            <person name="Osipova E."/>
            <person name="Leigh N.D."/>
            <person name="Simon A."/>
            <person name="Yun M.H."/>
        </authorList>
    </citation>
    <scope>NUCLEOTIDE SEQUENCE</scope>
    <source>
        <strain evidence="2">20211129_DDA</strain>
        <tissue evidence="2">Liver</tissue>
    </source>
</reference>
<feature type="compositionally biased region" description="Basic and acidic residues" evidence="1">
    <location>
        <begin position="1"/>
        <end position="21"/>
    </location>
</feature>